<organism evidence="3 4">
    <name type="scientific">Malus baccata</name>
    <name type="common">Siberian crab apple</name>
    <name type="synonym">Pyrus baccata</name>
    <dbReference type="NCBI Taxonomy" id="106549"/>
    <lineage>
        <taxon>Eukaryota</taxon>
        <taxon>Viridiplantae</taxon>
        <taxon>Streptophyta</taxon>
        <taxon>Embryophyta</taxon>
        <taxon>Tracheophyta</taxon>
        <taxon>Spermatophyta</taxon>
        <taxon>Magnoliopsida</taxon>
        <taxon>eudicotyledons</taxon>
        <taxon>Gunneridae</taxon>
        <taxon>Pentapetalae</taxon>
        <taxon>rosids</taxon>
        <taxon>fabids</taxon>
        <taxon>Rosales</taxon>
        <taxon>Rosaceae</taxon>
        <taxon>Amygdaloideae</taxon>
        <taxon>Maleae</taxon>
        <taxon>Malus</taxon>
    </lineage>
</organism>
<feature type="domain" description="Retrovirus-related Pol polyprotein from transposon TNT 1-94-like beta-barrel" evidence="2">
    <location>
        <begin position="83"/>
        <end position="159"/>
    </location>
</feature>
<evidence type="ECO:0000313" key="4">
    <source>
        <dbReference type="Proteomes" id="UP000315295"/>
    </source>
</evidence>
<evidence type="ECO:0000313" key="3">
    <source>
        <dbReference type="EMBL" id="TQD71429.1"/>
    </source>
</evidence>
<evidence type="ECO:0000256" key="1">
    <source>
        <dbReference type="SAM" id="MobiDB-lite"/>
    </source>
</evidence>
<dbReference type="Proteomes" id="UP000315295">
    <property type="component" value="Unassembled WGS sequence"/>
</dbReference>
<dbReference type="Pfam" id="PF22936">
    <property type="entry name" value="Pol_BBD"/>
    <property type="match status" value="1"/>
</dbReference>
<reference evidence="3 4" key="1">
    <citation type="journal article" date="2019" name="G3 (Bethesda)">
        <title>Sequencing of a Wild Apple (Malus baccata) Genome Unravels the Differences Between Cultivated and Wild Apple Species Regarding Disease Resistance and Cold Tolerance.</title>
        <authorList>
            <person name="Chen X."/>
        </authorList>
    </citation>
    <scope>NUCLEOTIDE SEQUENCE [LARGE SCALE GENOMIC DNA]</scope>
    <source>
        <strain evidence="4">cv. Shandingzi</strain>
        <tissue evidence="3">Leaves</tissue>
    </source>
</reference>
<dbReference type="AlphaFoldDB" id="A0A540KB44"/>
<feature type="compositionally biased region" description="Low complexity" evidence="1">
    <location>
        <begin position="11"/>
        <end position="25"/>
    </location>
</feature>
<feature type="region of interest" description="Disordered" evidence="1">
    <location>
        <begin position="1"/>
        <end position="25"/>
    </location>
</feature>
<sequence>MGKFKKWEGKGNSNRRPNNGSGSSGECWLKKKHKCHKCNKFCHVMKDCRANNTQQVNCANQVKEETNMFCAYNAKVEKKNEVWYIDSGCSNHMIAHKSLLMDIDTTFTGKMKMGNGSLVKVTRRGTLVIEARRGKRYIMEVMLVPGLDENLLRVGQMMSMVISYCLGK</sequence>
<accession>A0A540KB44</accession>
<evidence type="ECO:0000259" key="2">
    <source>
        <dbReference type="Pfam" id="PF22936"/>
    </source>
</evidence>
<proteinExistence type="predicted"/>
<dbReference type="EMBL" id="VIEB01001553">
    <property type="protein sequence ID" value="TQD71429.1"/>
    <property type="molecule type" value="Genomic_DNA"/>
</dbReference>
<gene>
    <name evidence="3" type="ORF">C1H46_043026</name>
</gene>
<dbReference type="InterPro" id="IPR054722">
    <property type="entry name" value="PolX-like_BBD"/>
</dbReference>
<name>A0A540KB44_MALBA</name>
<keyword evidence="4" id="KW-1185">Reference proteome</keyword>
<protein>
    <recommendedName>
        <fullName evidence="2">Retrovirus-related Pol polyprotein from transposon TNT 1-94-like beta-barrel domain-containing protein</fullName>
    </recommendedName>
</protein>
<comment type="caution">
    <text evidence="3">The sequence shown here is derived from an EMBL/GenBank/DDBJ whole genome shotgun (WGS) entry which is preliminary data.</text>
</comment>